<feature type="coiled-coil region" evidence="2">
    <location>
        <begin position="396"/>
        <end position="462"/>
    </location>
</feature>
<feature type="compositionally biased region" description="Basic and acidic residues" evidence="3">
    <location>
        <begin position="806"/>
        <end position="817"/>
    </location>
</feature>
<feature type="compositionally biased region" description="Basic and acidic residues" evidence="3">
    <location>
        <begin position="65"/>
        <end position="74"/>
    </location>
</feature>
<keyword evidence="4" id="KW-1185">Reference proteome</keyword>
<feature type="compositionally biased region" description="Basic and acidic residues" evidence="3">
    <location>
        <begin position="275"/>
        <end position="292"/>
    </location>
</feature>
<accession>A0A6I9PMM1</accession>
<evidence type="ECO:0000313" key="5">
    <source>
        <dbReference type="RefSeq" id="XP_010788900.1"/>
    </source>
</evidence>
<dbReference type="KEGG" id="ncc:104962192"/>
<dbReference type="InterPro" id="IPR051990">
    <property type="entry name" value="CCPG1/PBIP1"/>
</dbReference>
<protein>
    <submittedName>
        <fullName evidence="5">Pre-B-cell leukemia homeobox interacting protein 1b</fullName>
    </submittedName>
</protein>
<keyword evidence="1 2" id="KW-0175">Coiled coil</keyword>
<feature type="region of interest" description="Disordered" evidence="3">
    <location>
        <begin position="129"/>
        <end position="195"/>
    </location>
</feature>
<feature type="region of interest" description="Disordered" evidence="3">
    <location>
        <begin position="65"/>
        <end position="107"/>
    </location>
</feature>
<dbReference type="AlphaFoldDB" id="A0A6I9PMM1"/>
<organism evidence="4 5">
    <name type="scientific">Notothenia coriiceps</name>
    <name type="common">black rockcod</name>
    <dbReference type="NCBI Taxonomy" id="8208"/>
    <lineage>
        <taxon>Eukaryota</taxon>
        <taxon>Metazoa</taxon>
        <taxon>Chordata</taxon>
        <taxon>Craniata</taxon>
        <taxon>Vertebrata</taxon>
        <taxon>Euteleostomi</taxon>
        <taxon>Actinopterygii</taxon>
        <taxon>Neopterygii</taxon>
        <taxon>Teleostei</taxon>
        <taxon>Neoteleostei</taxon>
        <taxon>Acanthomorphata</taxon>
        <taxon>Eupercaria</taxon>
        <taxon>Perciformes</taxon>
        <taxon>Notothenioidei</taxon>
        <taxon>Nototheniidae</taxon>
        <taxon>Notothenia</taxon>
    </lineage>
</organism>
<dbReference type="OrthoDB" id="8937543at2759"/>
<evidence type="ECO:0000256" key="1">
    <source>
        <dbReference type="ARBA" id="ARBA00023054"/>
    </source>
</evidence>
<keyword evidence="5" id="KW-0371">Homeobox</keyword>
<dbReference type="RefSeq" id="XP_010788900.1">
    <property type="nucleotide sequence ID" value="XM_010790598.1"/>
</dbReference>
<sequence length="983" mass="110428">MAALVFTVQHKLTVGTEVNRRTTETGTTSRGPCLASAVLTTAGPSSLLRYHHSETLAETLRPLAEEGTEHHEESLTSAADEAGPGESRPAEGAEEAGSAEELPEERHHLLSEDKAAELSEDTGTEQLPAAVTEAPPPSSLEVSDSLVPGSDELSQSEGLPEGPAGASPDPDSFSDSYTHITPSPDEPPSSLLSTETLGGGELIEEVERLVQEETLHSLNGEELQYEGEESDLFPRTADLGKQAVYLVDQLVLELFSIWARRLSAEALVDSPGDSEVGKEGTEKTGEEPEPELRRRRSLLAALERIGRAEEVEEEFQLPRRDDDSGFSVNKCILGALILLGLGTIFLSGVFMDLDEESDYGTMELKDAEVPGKQEWLNLEVPPLPVVAESTELLNKLDEGNQQISVLQAQLQAQGEELKVAKGQAAEGAKERLRREEEENSRLKKKMASLPVLQKENERLKRELESGPALQKELETLRSTVTELKLPPAGEAAPVTLTTPPSSVQTKDSTQEAAGPTEKQLTKPLEDQKETKKDVKKDTNEMGEKKEWKEKSEWKEGKNELKGGGKAEGKKGKHEQGKFEKEKDKEGKLKKASDETKQWKEKDLKKEKSSRGDEGKPWKDKAEKKEWKGKSEGKEKAEEKDWNKGKHEKVKEGKQWSGKEEKKDWKVGKDRGEKNKGKEEWKKGGKDGFKESGKGKWEKEDRKEKGEKKEWVKKESDWKGKNSKDHGKGKGEKKEWEERKHPERKGKEERKQWKDEKEWKRKDEKKQWEKKEEAWKRGGEKDREHNGDRKKDASSSQKHKSNGHKNHKEEPLWVDRKPPPTHSRPSLDQPEYWEQQRDRLQQNPKATQQCSSVETCAQAEGLLPVPLLQFEAILQTYLSRAEEAGVAASKTDELKKLAAKFFKEGFFVHEQTSFTEFVEDLEDILEDMVEEDAEEEHSDLEDSDLEDEMEEFGKEVIKKFAAPVVAVEKEGRAKGEGRKERGRG</sequence>
<proteinExistence type="predicted"/>
<gene>
    <name evidence="5" type="primary">pbxip1b</name>
</gene>
<feature type="compositionally biased region" description="Basic residues" evidence="3">
    <location>
        <begin position="796"/>
        <end position="805"/>
    </location>
</feature>
<dbReference type="GO" id="GO:0016020">
    <property type="term" value="C:membrane"/>
    <property type="evidence" value="ECO:0007669"/>
    <property type="project" value="TreeGrafter"/>
</dbReference>
<dbReference type="CTD" id="553293"/>
<feature type="compositionally biased region" description="Basic and acidic residues" evidence="3">
    <location>
        <begin position="519"/>
        <end position="792"/>
    </location>
</feature>
<dbReference type="Proteomes" id="UP000504611">
    <property type="component" value="Unplaced"/>
</dbReference>
<evidence type="ECO:0000313" key="4">
    <source>
        <dbReference type="Proteomes" id="UP000504611"/>
    </source>
</evidence>
<evidence type="ECO:0000256" key="3">
    <source>
        <dbReference type="SAM" id="MobiDB-lite"/>
    </source>
</evidence>
<dbReference type="PANTHER" id="PTHR28638">
    <property type="entry name" value="CELL CYCLE PROGRESSION PROTEIN 1"/>
    <property type="match status" value="1"/>
</dbReference>
<feature type="compositionally biased region" description="Acidic residues" evidence="3">
    <location>
        <begin position="92"/>
        <end position="103"/>
    </location>
</feature>
<name>A0A6I9PMM1_9TELE</name>
<dbReference type="GeneID" id="104962192"/>
<keyword evidence="5" id="KW-0238">DNA-binding</keyword>
<feature type="region of interest" description="Disordered" evidence="3">
    <location>
        <begin position="269"/>
        <end position="293"/>
    </location>
</feature>
<dbReference type="PANTHER" id="PTHR28638:SF3">
    <property type="entry name" value="PRE-B-CELL LEUKEMIA TRANSCRIPTION FACTOR-INTERACTING PROTEIN 1 ISOFORM X1"/>
    <property type="match status" value="1"/>
</dbReference>
<evidence type="ECO:0000256" key="2">
    <source>
        <dbReference type="SAM" id="Coils"/>
    </source>
</evidence>
<reference evidence="5" key="1">
    <citation type="submission" date="2025-08" db="UniProtKB">
        <authorList>
            <consortium name="RefSeq"/>
        </authorList>
    </citation>
    <scope>IDENTIFICATION</scope>
    <source>
        <tissue evidence="5">Muscle</tissue>
    </source>
</reference>
<feature type="region of interest" description="Disordered" evidence="3">
    <location>
        <begin position="480"/>
        <end position="846"/>
    </location>
</feature>
<feature type="compositionally biased region" description="Polar residues" evidence="3">
    <location>
        <begin position="495"/>
        <end position="511"/>
    </location>
</feature>